<sequence>MVKSGLTELPNELSLYIISFLSAKEAARFRATSSTYRNLVTLLPDLSYNDNNDIRSFQGFVNELPSDSEAYHVRQVYVKLTIRDEAMSSLMNRFVRDMLKRGVMNLELINLDDQYLPSLPVEIFSSTTIETMKFRGFSIDIVPRTASLPALEKLTTDRVTFNGMALRRLLSSCPLLDTLVIDENQWKWPLNYLHISFPDTKYTFEDIFDIIEDIEYMHTGLKGYTALKRSVVDQIDITGCGLRDLAVVEVILASFPYLEQLNVGTRTQLVPTRRDIMNKIENLPKASQTCNITLFPCKHPFTIKKHSSVKL</sequence>
<dbReference type="Gene3D" id="1.20.1280.50">
    <property type="match status" value="1"/>
</dbReference>
<dbReference type="Gene3D" id="3.80.10.10">
    <property type="entry name" value="Ribonuclease Inhibitor"/>
    <property type="match status" value="1"/>
</dbReference>
<dbReference type="OrthoDB" id="1181031at2759"/>
<evidence type="ECO:0000313" key="2">
    <source>
        <dbReference type="EMBL" id="EOA33102.1"/>
    </source>
</evidence>
<dbReference type="CDD" id="cd09917">
    <property type="entry name" value="F-box_SF"/>
    <property type="match status" value="1"/>
</dbReference>
<protein>
    <recommendedName>
        <fullName evidence="1">F-box domain-containing protein</fullName>
    </recommendedName>
</protein>
<dbReference type="InterPro" id="IPR001810">
    <property type="entry name" value="F-box_dom"/>
</dbReference>
<proteinExistence type="predicted"/>
<gene>
    <name evidence="2" type="ORF">CARUB_v10016440mg</name>
</gene>
<dbReference type="SUPFAM" id="SSF52047">
    <property type="entry name" value="RNI-like"/>
    <property type="match status" value="1"/>
</dbReference>
<dbReference type="AlphaFoldDB" id="R0GBJ8"/>
<dbReference type="Pfam" id="PF24758">
    <property type="entry name" value="LRR_At5g56370"/>
    <property type="match status" value="1"/>
</dbReference>
<dbReference type="Pfam" id="PF00646">
    <property type="entry name" value="F-box"/>
    <property type="match status" value="1"/>
</dbReference>
<dbReference type="EMBL" id="KB870807">
    <property type="protein sequence ID" value="EOA33102.1"/>
    <property type="molecule type" value="Genomic_DNA"/>
</dbReference>
<evidence type="ECO:0000259" key="1">
    <source>
        <dbReference type="PROSITE" id="PS50181"/>
    </source>
</evidence>
<dbReference type="Proteomes" id="UP000029121">
    <property type="component" value="Unassembled WGS sequence"/>
</dbReference>
<dbReference type="PANTHER" id="PTHR31900:SF16">
    <property type="entry name" value="RNI-LIKE SUPERFAMILY PROTEIN-RELATED"/>
    <property type="match status" value="1"/>
</dbReference>
<name>R0GBJ8_9BRAS</name>
<accession>R0GBJ8</accession>
<dbReference type="InterPro" id="IPR055411">
    <property type="entry name" value="LRR_FXL15/At3g58940/PEG3-like"/>
</dbReference>
<dbReference type="InterPro" id="IPR032675">
    <property type="entry name" value="LRR_dom_sf"/>
</dbReference>
<dbReference type="PANTHER" id="PTHR31900">
    <property type="entry name" value="F-BOX/RNI SUPERFAMILY PROTEIN-RELATED"/>
    <property type="match status" value="1"/>
</dbReference>
<dbReference type="SUPFAM" id="SSF81383">
    <property type="entry name" value="F-box domain"/>
    <property type="match status" value="1"/>
</dbReference>
<dbReference type="PROSITE" id="PS50181">
    <property type="entry name" value="FBOX"/>
    <property type="match status" value="1"/>
</dbReference>
<reference evidence="3" key="1">
    <citation type="journal article" date="2013" name="Nat. Genet.">
        <title>The Capsella rubella genome and the genomic consequences of rapid mating system evolution.</title>
        <authorList>
            <person name="Slotte T."/>
            <person name="Hazzouri K.M."/>
            <person name="Agren J.A."/>
            <person name="Koenig D."/>
            <person name="Maumus F."/>
            <person name="Guo Y.L."/>
            <person name="Steige K."/>
            <person name="Platts A.E."/>
            <person name="Escobar J.S."/>
            <person name="Newman L.K."/>
            <person name="Wang W."/>
            <person name="Mandakova T."/>
            <person name="Vello E."/>
            <person name="Smith L.M."/>
            <person name="Henz S.R."/>
            <person name="Steffen J."/>
            <person name="Takuno S."/>
            <person name="Brandvain Y."/>
            <person name="Coop G."/>
            <person name="Andolfatto P."/>
            <person name="Hu T.T."/>
            <person name="Blanchette M."/>
            <person name="Clark R.M."/>
            <person name="Quesneville H."/>
            <person name="Nordborg M."/>
            <person name="Gaut B.S."/>
            <person name="Lysak M.A."/>
            <person name="Jenkins J."/>
            <person name="Grimwood J."/>
            <person name="Chapman J."/>
            <person name="Prochnik S."/>
            <person name="Shu S."/>
            <person name="Rokhsar D."/>
            <person name="Schmutz J."/>
            <person name="Weigel D."/>
            <person name="Wright S.I."/>
        </authorList>
    </citation>
    <scope>NUCLEOTIDE SEQUENCE [LARGE SCALE GENOMIC DNA]</scope>
    <source>
        <strain evidence="3">cv. Monte Gargano</strain>
    </source>
</reference>
<evidence type="ECO:0000313" key="3">
    <source>
        <dbReference type="Proteomes" id="UP000029121"/>
    </source>
</evidence>
<dbReference type="KEGG" id="crb:17893535"/>
<organism evidence="2 3">
    <name type="scientific">Capsella rubella</name>
    <dbReference type="NCBI Taxonomy" id="81985"/>
    <lineage>
        <taxon>Eukaryota</taxon>
        <taxon>Viridiplantae</taxon>
        <taxon>Streptophyta</taxon>
        <taxon>Embryophyta</taxon>
        <taxon>Tracheophyta</taxon>
        <taxon>Spermatophyta</taxon>
        <taxon>Magnoliopsida</taxon>
        <taxon>eudicotyledons</taxon>
        <taxon>Gunneridae</taxon>
        <taxon>Pentapetalae</taxon>
        <taxon>rosids</taxon>
        <taxon>malvids</taxon>
        <taxon>Brassicales</taxon>
        <taxon>Brassicaceae</taxon>
        <taxon>Camelineae</taxon>
        <taxon>Capsella</taxon>
    </lineage>
</organism>
<keyword evidence="3" id="KW-1185">Reference proteome</keyword>
<dbReference type="InterPro" id="IPR050232">
    <property type="entry name" value="FBL13/AtMIF1-like"/>
</dbReference>
<dbReference type="InterPro" id="IPR036047">
    <property type="entry name" value="F-box-like_dom_sf"/>
</dbReference>
<feature type="domain" description="F-box" evidence="1">
    <location>
        <begin position="3"/>
        <end position="51"/>
    </location>
</feature>